<accession>A0A9D2EC31</accession>
<dbReference type="AlphaFoldDB" id="A0A9D2EC31"/>
<organism evidence="13 14">
    <name type="scientific">Candidatus Ruania gallistercoris</name>
    <dbReference type="NCBI Taxonomy" id="2838746"/>
    <lineage>
        <taxon>Bacteria</taxon>
        <taxon>Bacillati</taxon>
        <taxon>Actinomycetota</taxon>
        <taxon>Actinomycetes</taxon>
        <taxon>Micrococcales</taxon>
        <taxon>Ruaniaceae</taxon>
        <taxon>Ruania</taxon>
    </lineage>
</organism>
<keyword evidence="4 11" id="KW-0808">Transferase</keyword>
<dbReference type="InterPro" id="IPR043130">
    <property type="entry name" value="CDP-OH_PTrfase_TM_dom"/>
</dbReference>
<evidence type="ECO:0000256" key="4">
    <source>
        <dbReference type="ARBA" id="ARBA00022679"/>
    </source>
</evidence>
<evidence type="ECO:0000256" key="9">
    <source>
        <dbReference type="ARBA" id="ARBA00023209"/>
    </source>
</evidence>
<evidence type="ECO:0000256" key="6">
    <source>
        <dbReference type="ARBA" id="ARBA00022989"/>
    </source>
</evidence>
<dbReference type="GO" id="GO:0046474">
    <property type="term" value="P:glycerophospholipid biosynthetic process"/>
    <property type="evidence" value="ECO:0007669"/>
    <property type="project" value="TreeGrafter"/>
</dbReference>
<dbReference type="Gene3D" id="1.20.120.1760">
    <property type="match status" value="1"/>
</dbReference>
<feature type="transmembrane region" description="Helical" evidence="12">
    <location>
        <begin position="145"/>
        <end position="170"/>
    </location>
</feature>
<comment type="similarity">
    <text evidence="2 11">Belongs to the CDP-alcohol phosphatidyltransferase class-I family.</text>
</comment>
<evidence type="ECO:0000256" key="10">
    <source>
        <dbReference type="ARBA" id="ARBA00023264"/>
    </source>
</evidence>
<evidence type="ECO:0000256" key="7">
    <source>
        <dbReference type="ARBA" id="ARBA00023098"/>
    </source>
</evidence>
<evidence type="ECO:0000256" key="11">
    <source>
        <dbReference type="RuleBase" id="RU003750"/>
    </source>
</evidence>
<keyword evidence="7" id="KW-0443">Lipid metabolism</keyword>
<evidence type="ECO:0000313" key="14">
    <source>
        <dbReference type="Proteomes" id="UP000824037"/>
    </source>
</evidence>
<keyword evidence="8 12" id="KW-0472">Membrane</keyword>
<feature type="transmembrane region" description="Helical" evidence="12">
    <location>
        <begin position="14"/>
        <end position="40"/>
    </location>
</feature>
<evidence type="ECO:0000256" key="3">
    <source>
        <dbReference type="ARBA" id="ARBA00022516"/>
    </source>
</evidence>
<dbReference type="Pfam" id="PF01066">
    <property type="entry name" value="CDP-OH_P_transf"/>
    <property type="match status" value="1"/>
</dbReference>
<dbReference type="EMBL" id="DXBY01000062">
    <property type="protein sequence ID" value="HIZ34889.1"/>
    <property type="molecule type" value="Genomic_DNA"/>
</dbReference>
<dbReference type="InterPro" id="IPR050324">
    <property type="entry name" value="CDP-alcohol_PTase-I"/>
</dbReference>
<keyword evidence="5 12" id="KW-0812">Transmembrane</keyword>
<dbReference type="GO" id="GO:0008444">
    <property type="term" value="F:CDP-diacylglycerol-glycerol-3-phosphate 3-phosphatidyltransferase activity"/>
    <property type="evidence" value="ECO:0007669"/>
    <property type="project" value="InterPro"/>
</dbReference>
<keyword evidence="10" id="KW-1208">Phospholipid metabolism</keyword>
<comment type="caution">
    <text evidence="13">The sequence shown here is derived from an EMBL/GenBank/DDBJ whole genome shotgun (WGS) entry which is preliminary data.</text>
</comment>
<keyword evidence="3" id="KW-0444">Lipid biosynthesis</keyword>
<feature type="transmembrane region" description="Helical" evidence="12">
    <location>
        <begin position="118"/>
        <end position="139"/>
    </location>
</feature>
<evidence type="ECO:0000313" key="13">
    <source>
        <dbReference type="EMBL" id="HIZ34889.1"/>
    </source>
</evidence>
<protein>
    <submittedName>
        <fullName evidence="13">CDP-alcohol phosphatidyltransferase family protein</fullName>
    </submittedName>
</protein>
<dbReference type="InterPro" id="IPR048254">
    <property type="entry name" value="CDP_ALCOHOL_P_TRANSF_CS"/>
</dbReference>
<evidence type="ECO:0000256" key="5">
    <source>
        <dbReference type="ARBA" id="ARBA00022692"/>
    </source>
</evidence>
<evidence type="ECO:0000256" key="2">
    <source>
        <dbReference type="ARBA" id="ARBA00010441"/>
    </source>
</evidence>
<keyword evidence="9" id="KW-0594">Phospholipid biosynthesis</keyword>
<evidence type="ECO:0000256" key="12">
    <source>
        <dbReference type="SAM" id="Phobius"/>
    </source>
</evidence>
<dbReference type="GO" id="GO:0016020">
    <property type="term" value="C:membrane"/>
    <property type="evidence" value="ECO:0007669"/>
    <property type="project" value="UniProtKB-SubCell"/>
</dbReference>
<gene>
    <name evidence="13" type="ORF">H9815_03855</name>
</gene>
<name>A0A9D2EC31_9MICO</name>
<dbReference type="InterPro" id="IPR004570">
    <property type="entry name" value="Phosphatidylglycerol_P_synth"/>
</dbReference>
<reference evidence="13" key="2">
    <citation type="submission" date="2021-04" db="EMBL/GenBank/DDBJ databases">
        <authorList>
            <person name="Gilroy R."/>
        </authorList>
    </citation>
    <scope>NUCLEOTIDE SEQUENCE</scope>
    <source>
        <strain evidence="13">ChiGjej4B4-7305</strain>
    </source>
</reference>
<comment type="subcellular location">
    <subcellularLocation>
        <location evidence="1">Membrane</location>
        <topology evidence="1">Multi-pass membrane protein</topology>
    </subcellularLocation>
</comment>
<dbReference type="Proteomes" id="UP000824037">
    <property type="component" value="Unassembled WGS sequence"/>
</dbReference>
<dbReference type="PANTHER" id="PTHR14269:SF62">
    <property type="entry name" value="CDP-DIACYLGLYCEROL--GLYCEROL-3-PHOSPHATE 3-PHOSPHATIDYLTRANSFERASE 1, CHLOROPLASTIC"/>
    <property type="match status" value="1"/>
</dbReference>
<evidence type="ECO:0000256" key="8">
    <source>
        <dbReference type="ARBA" id="ARBA00023136"/>
    </source>
</evidence>
<dbReference type="PIRSF" id="PIRSF000847">
    <property type="entry name" value="Phos_ph_gly_syn"/>
    <property type="match status" value="1"/>
</dbReference>
<dbReference type="InterPro" id="IPR000462">
    <property type="entry name" value="CDP-OH_P_trans"/>
</dbReference>
<keyword evidence="6 12" id="KW-1133">Transmembrane helix</keyword>
<dbReference type="PANTHER" id="PTHR14269">
    <property type="entry name" value="CDP-DIACYLGLYCEROL--GLYCEROL-3-PHOSPHATE 3-PHOSPHATIDYLTRANSFERASE-RELATED"/>
    <property type="match status" value="1"/>
</dbReference>
<sequence length="190" mass="20448">MLTIPNIISLLRLLLVPVVAVLIVQGYLIAAFVVLVGAGASDWLDGVIARRFNQTSKLGRFLDPAADRLFILVTIVGLAHQDIIPWWLVVAIVAREAAVGACLPVMLRLGYHGFPVHVAGKAGTFALMYAFPLLLLSHVDGAVGTIAWIAGWASALWGVYLYWAAGLLYLNQFRQVLGWYRAQPGAGGTG</sequence>
<evidence type="ECO:0000256" key="1">
    <source>
        <dbReference type="ARBA" id="ARBA00004141"/>
    </source>
</evidence>
<proteinExistence type="inferred from homology"/>
<dbReference type="PROSITE" id="PS00379">
    <property type="entry name" value="CDP_ALCOHOL_P_TRANSF"/>
    <property type="match status" value="1"/>
</dbReference>
<reference evidence="13" key="1">
    <citation type="journal article" date="2021" name="PeerJ">
        <title>Extensive microbial diversity within the chicken gut microbiome revealed by metagenomics and culture.</title>
        <authorList>
            <person name="Gilroy R."/>
            <person name="Ravi A."/>
            <person name="Getino M."/>
            <person name="Pursley I."/>
            <person name="Horton D.L."/>
            <person name="Alikhan N.F."/>
            <person name="Baker D."/>
            <person name="Gharbi K."/>
            <person name="Hall N."/>
            <person name="Watson M."/>
            <person name="Adriaenssens E.M."/>
            <person name="Foster-Nyarko E."/>
            <person name="Jarju S."/>
            <person name="Secka A."/>
            <person name="Antonio M."/>
            <person name="Oren A."/>
            <person name="Chaudhuri R.R."/>
            <person name="La Ragione R."/>
            <person name="Hildebrand F."/>
            <person name="Pallen M.J."/>
        </authorList>
    </citation>
    <scope>NUCLEOTIDE SEQUENCE</scope>
    <source>
        <strain evidence="13">ChiGjej4B4-7305</strain>
    </source>
</reference>